<dbReference type="GeneID" id="81382905"/>
<feature type="region of interest" description="Disordered" evidence="1">
    <location>
        <begin position="115"/>
        <end position="411"/>
    </location>
</feature>
<dbReference type="InterPro" id="IPR019194">
    <property type="entry name" value="Tscrpt_elong_fac_Eaf_N"/>
</dbReference>
<reference evidence="3" key="1">
    <citation type="submission" date="2022-11" db="EMBL/GenBank/DDBJ databases">
        <authorList>
            <person name="Petersen C."/>
        </authorList>
    </citation>
    <scope>NUCLEOTIDE SEQUENCE</scope>
    <source>
        <strain evidence="3">IBT 23319</strain>
    </source>
</reference>
<gene>
    <name evidence="3" type="ORF">N7469_004818</name>
</gene>
<proteinExistence type="predicted"/>
<dbReference type="OrthoDB" id="125903at2759"/>
<name>A0A9W9P5R8_PENCI</name>
<feature type="compositionally biased region" description="Low complexity" evidence="1">
    <location>
        <begin position="218"/>
        <end position="231"/>
    </location>
</feature>
<dbReference type="Pfam" id="PF09816">
    <property type="entry name" value="EAF"/>
    <property type="match status" value="1"/>
</dbReference>
<evidence type="ECO:0000313" key="3">
    <source>
        <dbReference type="EMBL" id="KAJ5235650.1"/>
    </source>
</evidence>
<dbReference type="AlphaFoldDB" id="A0A9W9P5R8"/>
<feature type="compositionally biased region" description="Pro residues" evidence="1">
    <location>
        <begin position="190"/>
        <end position="200"/>
    </location>
</feature>
<protein>
    <recommendedName>
        <fullName evidence="2">Transcription elongation factor Eaf N-terminal domain-containing protein</fullName>
    </recommendedName>
</protein>
<dbReference type="RefSeq" id="XP_056503150.1">
    <property type="nucleotide sequence ID" value="XM_056643738.1"/>
</dbReference>
<feature type="compositionally biased region" description="Basic and acidic residues" evidence="1">
    <location>
        <begin position="115"/>
        <end position="130"/>
    </location>
</feature>
<feature type="compositionally biased region" description="Acidic residues" evidence="1">
    <location>
        <begin position="312"/>
        <end position="329"/>
    </location>
</feature>
<evidence type="ECO:0000256" key="1">
    <source>
        <dbReference type="SAM" id="MobiDB-lite"/>
    </source>
</evidence>
<sequence length="411" mass="44638">MIDPTKQADRLVNVNYNYKTKSATPSQRSTITRSSLSRDLFDLSVTDKAPGADHNLTYAYQGSEDPTDERNLVLVFDPKRKVFVLESVSTKLNFNLRSRPGKTEKEVRHENLELLPVYHDDDHTSSDDRNAGNTSEDEGQADDSNPYDFRHFVRKPGAENPPASVSGATTPEPVSNSKVTTPVIHASRPAPVPAPAPKPMARPKKQANPLRAPKRPAKPTASTAPSASKPPRSTPEPAAVPTPRADPPDHEDIRSSLSDAGTGSASQQTIQSPNSNIIVDGDLIIDMGSPPPSRAFKVNPAFFSSNNTPTDDRDDGEGDEMGEGEEEMDSFQLPSPARDTKPPPPENISGGAGDSNDMEDDDFDPLAAEMEAAFEESAREEQIAPRQYTQTSTSARYTMPSDDESEVSEEE</sequence>
<feature type="domain" description="Transcription elongation factor Eaf N-terminal" evidence="2">
    <location>
        <begin position="6"/>
        <end position="100"/>
    </location>
</feature>
<evidence type="ECO:0000313" key="4">
    <source>
        <dbReference type="Proteomes" id="UP001147733"/>
    </source>
</evidence>
<dbReference type="Proteomes" id="UP001147733">
    <property type="component" value="Unassembled WGS sequence"/>
</dbReference>
<accession>A0A9W9P5R8</accession>
<feature type="compositionally biased region" description="Polar residues" evidence="1">
    <location>
        <begin position="387"/>
        <end position="396"/>
    </location>
</feature>
<feature type="compositionally biased region" description="Polar residues" evidence="1">
    <location>
        <begin position="255"/>
        <end position="277"/>
    </location>
</feature>
<dbReference type="EMBL" id="JAPQKT010000003">
    <property type="protein sequence ID" value="KAJ5235650.1"/>
    <property type="molecule type" value="Genomic_DNA"/>
</dbReference>
<feature type="compositionally biased region" description="Polar residues" evidence="1">
    <location>
        <begin position="166"/>
        <end position="180"/>
    </location>
</feature>
<organism evidence="3 4">
    <name type="scientific">Penicillium citrinum</name>
    <dbReference type="NCBI Taxonomy" id="5077"/>
    <lineage>
        <taxon>Eukaryota</taxon>
        <taxon>Fungi</taxon>
        <taxon>Dikarya</taxon>
        <taxon>Ascomycota</taxon>
        <taxon>Pezizomycotina</taxon>
        <taxon>Eurotiomycetes</taxon>
        <taxon>Eurotiomycetidae</taxon>
        <taxon>Eurotiales</taxon>
        <taxon>Aspergillaceae</taxon>
        <taxon>Penicillium</taxon>
    </lineage>
</organism>
<comment type="caution">
    <text evidence="3">The sequence shown here is derived from an EMBL/GenBank/DDBJ whole genome shotgun (WGS) entry which is preliminary data.</text>
</comment>
<evidence type="ECO:0000259" key="2">
    <source>
        <dbReference type="Pfam" id="PF09816"/>
    </source>
</evidence>
<feature type="compositionally biased region" description="Acidic residues" evidence="1">
    <location>
        <begin position="401"/>
        <end position="411"/>
    </location>
</feature>
<reference evidence="3" key="2">
    <citation type="journal article" date="2023" name="IMA Fungus">
        <title>Comparative genomic study of the Penicillium genus elucidates a diverse pangenome and 15 lateral gene transfer events.</title>
        <authorList>
            <person name="Petersen C."/>
            <person name="Sorensen T."/>
            <person name="Nielsen M.R."/>
            <person name="Sondergaard T.E."/>
            <person name="Sorensen J.L."/>
            <person name="Fitzpatrick D.A."/>
            <person name="Frisvad J.C."/>
            <person name="Nielsen K.L."/>
        </authorList>
    </citation>
    <scope>NUCLEOTIDE SEQUENCE</scope>
    <source>
        <strain evidence="3">IBT 23319</strain>
    </source>
</reference>
<keyword evidence="4" id="KW-1185">Reference proteome</keyword>